<dbReference type="AlphaFoldDB" id="A0A9W4T689"/>
<gene>
    <name evidence="9" type="ORF">FWILDA_LOCUS16037</name>
</gene>
<keyword evidence="4" id="KW-0539">Nucleus</keyword>
<evidence type="ECO:0000313" key="10">
    <source>
        <dbReference type="Proteomes" id="UP001153678"/>
    </source>
</evidence>
<dbReference type="Pfam" id="PF00249">
    <property type="entry name" value="Myb_DNA-binding"/>
    <property type="match status" value="5"/>
</dbReference>
<dbReference type="GO" id="GO:0042796">
    <property type="term" value="P:snRNA transcription by RNA polymerase III"/>
    <property type="evidence" value="ECO:0007669"/>
    <property type="project" value="TreeGrafter"/>
</dbReference>
<feature type="region of interest" description="Disordered" evidence="5">
    <location>
        <begin position="426"/>
        <end position="448"/>
    </location>
</feature>
<feature type="domain" description="Myb-like" evidence="6">
    <location>
        <begin position="334"/>
        <end position="384"/>
    </location>
</feature>
<feature type="domain" description="SANT" evidence="7">
    <location>
        <begin position="183"/>
        <end position="235"/>
    </location>
</feature>
<organism evidence="9 10">
    <name type="scientific">Funneliformis geosporum</name>
    <dbReference type="NCBI Taxonomy" id="1117311"/>
    <lineage>
        <taxon>Eukaryota</taxon>
        <taxon>Fungi</taxon>
        <taxon>Fungi incertae sedis</taxon>
        <taxon>Mucoromycota</taxon>
        <taxon>Glomeromycotina</taxon>
        <taxon>Glomeromycetes</taxon>
        <taxon>Glomerales</taxon>
        <taxon>Glomeraceae</taxon>
        <taxon>Funneliformis</taxon>
    </lineage>
</organism>
<feature type="domain" description="SANT" evidence="7">
    <location>
        <begin position="342"/>
        <end position="388"/>
    </location>
</feature>
<proteinExistence type="predicted"/>
<dbReference type="PANTHER" id="PTHR46621:SF1">
    <property type="entry name" value="SNRNA-ACTIVATING PROTEIN COMPLEX SUBUNIT 4"/>
    <property type="match status" value="1"/>
</dbReference>
<dbReference type="Proteomes" id="UP001153678">
    <property type="component" value="Unassembled WGS sequence"/>
</dbReference>
<reference evidence="9" key="1">
    <citation type="submission" date="2022-08" db="EMBL/GenBank/DDBJ databases">
        <authorList>
            <person name="Kallberg Y."/>
            <person name="Tangrot J."/>
            <person name="Rosling A."/>
        </authorList>
    </citation>
    <scope>NUCLEOTIDE SEQUENCE</scope>
    <source>
        <strain evidence="9">Wild A</strain>
    </source>
</reference>
<dbReference type="InterPro" id="IPR009057">
    <property type="entry name" value="Homeodomain-like_sf"/>
</dbReference>
<keyword evidence="2" id="KW-0238">DNA-binding</keyword>
<accession>A0A9W4T689</accession>
<feature type="domain" description="HTH myb-type" evidence="8">
    <location>
        <begin position="288"/>
        <end position="326"/>
    </location>
</feature>
<keyword evidence="10" id="KW-1185">Reference proteome</keyword>
<dbReference type="InterPro" id="IPR017884">
    <property type="entry name" value="SANT_dom"/>
</dbReference>
<dbReference type="SUPFAM" id="SSF46689">
    <property type="entry name" value="Homeodomain-like"/>
    <property type="match status" value="4"/>
</dbReference>
<evidence type="ECO:0000256" key="1">
    <source>
        <dbReference type="ARBA" id="ARBA00023015"/>
    </source>
</evidence>
<dbReference type="PROSITE" id="PS51294">
    <property type="entry name" value="HTH_MYB"/>
    <property type="match status" value="4"/>
</dbReference>
<feature type="domain" description="Myb-like" evidence="6">
    <location>
        <begin position="186"/>
        <end position="227"/>
    </location>
</feature>
<keyword evidence="1" id="KW-0805">Transcription regulation</keyword>
<dbReference type="InterPro" id="IPR017930">
    <property type="entry name" value="Myb_dom"/>
</dbReference>
<dbReference type="CDD" id="cd00167">
    <property type="entry name" value="SANT"/>
    <property type="match status" value="5"/>
</dbReference>
<dbReference type="EMBL" id="CAMKVN010009457">
    <property type="protein sequence ID" value="CAI2193361.1"/>
    <property type="molecule type" value="Genomic_DNA"/>
</dbReference>
<dbReference type="InterPro" id="IPR001005">
    <property type="entry name" value="SANT/Myb"/>
</dbReference>
<dbReference type="GO" id="GO:0019185">
    <property type="term" value="C:snRNA-activating protein complex"/>
    <property type="evidence" value="ECO:0007669"/>
    <property type="project" value="TreeGrafter"/>
</dbReference>
<dbReference type="GO" id="GO:0000978">
    <property type="term" value="F:RNA polymerase II cis-regulatory region sequence-specific DNA binding"/>
    <property type="evidence" value="ECO:0007669"/>
    <property type="project" value="TreeGrafter"/>
</dbReference>
<name>A0A9W4T689_9GLOM</name>
<dbReference type="PANTHER" id="PTHR46621">
    <property type="entry name" value="SNRNA-ACTIVATING PROTEIN COMPLEX SUBUNIT 4"/>
    <property type="match status" value="1"/>
</dbReference>
<feature type="domain" description="Myb-like" evidence="6">
    <location>
        <begin position="123"/>
        <end position="174"/>
    </location>
</feature>
<feature type="compositionally biased region" description="Low complexity" evidence="5">
    <location>
        <begin position="433"/>
        <end position="448"/>
    </location>
</feature>
<evidence type="ECO:0000259" key="7">
    <source>
        <dbReference type="PROSITE" id="PS51293"/>
    </source>
</evidence>
<dbReference type="GO" id="GO:0001006">
    <property type="term" value="F:RNA polymerase III type 3 promoter sequence-specific DNA binding"/>
    <property type="evidence" value="ECO:0007669"/>
    <property type="project" value="TreeGrafter"/>
</dbReference>
<feature type="domain" description="Myb-like" evidence="6">
    <location>
        <begin position="287"/>
        <end position="326"/>
    </location>
</feature>
<evidence type="ECO:0000256" key="2">
    <source>
        <dbReference type="ARBA" id="ARBA00023125"/>
    </source>
</evidence>
<evidence type="ECO:0000256" key="4">
    <source>
        <dbReference type="ARBA" id="ARBA00023242"/>
    </source>
</evidence>
<dbReference type="OrthoDB" id="2143914at2759"/>
<dbReference type="GO" id="GO:0042795">
    <property type="term" value="P:snRNA transcription by RNA polymerase II"/>
    <property type="evidence" value="ECO:0007669"/>
    <property type="project" value="TreeGrafter"/>
</dbReference>
<feature type="domain" description="HTH myb-type" evidence="8">
    <location>
        <begin position="334"/>
        <end position="388"/>
    </location>
</feature>
<evidence type="ECO:0000256" key="5">
    <source>
        <dbReference type="SAM" id="MobiDB-lite"/>
    </source>
</evidence>
<feature type="domain" description="Myb-like" evidence="6">
    <location>
        <begin position="234"/>
        <end position="280"/>
    </location>
</feature>
<evidence type="ECO:0000259" key="6">
    <source>
        <dbReference type="PROSITE" id="PS50090"/>
    </source>
</evidence>
<keyword evidence="3" id="KW-0804">Transcription</keyword>
<feature type="domain" description="HTH myb-type" evidence="8">
    <location>
        <begin position="187"/>
        <end position="235"/>
    </location>
</feature>
<dbReference type="PROSITE" id="PS51293">
    <property type="entry name" value="SANT"/>
    <property type="match status" value="2"/>
</dbReference>
<dbReference type="InterPro" id="IPR051575">
    <property type="entry name" value="Myb-like_DNA-bd"/>
</dbReference>
<dbReference type="Gene3D" id="1.10.10.60">
    <property type="entry name" value="Homeodomain-like"/>
    <property type="match status" value="5"/>
</dbReference>
<evidence type="ECO:0000313" key="9">
    <source>
        <dbReference type="EMBL" id="CAI2193361.1"/>
    </source>
</evidence>
<protein>
    <submittedName>
        <fullName evidence="9">7822_t:CDS:1</fullName>
    </submittedName>
</protein>
<sequence>MFIRRASVFARNIQKEIALNGLTRGYKFKNTIVECPVMHSIRLNSSDTTIINQPQKSSVVKGEENSPICINSSSPSTQIQSSIAKSTKSTKSSNKISLLKPSLDIKLSIEQLKERTKLAEMNKNGIKWKEWTEEETNLLFMALELHGNRWKFIHRNYFNYRTLHSIKCKWDRVKIKYENSHKTIISAWAPEEDELLLKAVEKYGKGKWRKISRMLPNKNALQVYRRYYFIKYTKRGNFTEEEDNLLCNLLIKYGGNYWQRIAEEMKRPVHTIMKHYKFVLLNAAKFSTWTDQENELIRNSILKYGKDWKKIQNLLPHRLPRSIKEHVRFCSFADPHYNSGFWEIDETMRLVKAVRLYGKSWQSVSKFVKTRSPFQCRIYFRDAFTRKGREHYILNLELEGIQQIFPTEDQATLEKLAAEQLLMELRSPESESEYNSPETTSTEHNSTN</sequence>
<evidence type="ECO:0000256" key="3">
    <source>
        <dbReference type="ARBA" id="ARBA00023163"/>
    </source>
</evidence>
<feature type="domain" description="HTH myb-type" evidence="8">
    <location>
        <begin position="123"/>
        <end position="178"/>
    </location>
</feature>
<evidence type="ECO:0000259" key="8">
    <source>
        <dbReference type="PROSITE" id="PS51294"/>
    </source>
</evidence>
<comment type="caution">
    <text evidence="9">The sequence shown here is derived from an EMBL/GenBank/DDBJ whole genome shotgun (WGS) entry which is preliminary data.</text>
</comment>
<dbReference type="PROSITE" id="PS50090">
    <property type="entry name" value="MYB_LIKE"/>
    <property type="match status" value="5"/>
</dbReference>
<dbReference type="SMART" id="SM00717">
    <property type="entry name" value="SANT"/>
    <property type="match status" value="5"/>
</dbReference>